<dbReference type="Proteomes" id="UP001521785">
    <property type="component" value="Unassembled WGS sequence"/>
</dbReference>
<feature type="compositionally biased region" description="Low complexity" evidence="1">
    <location>
        <begin position="243"/>
        <end position="252"/>
    </location>
</feature>
<feature type="compositionally biased region" description="Basic residues" evidence="1">
    <location>
        <begin position="23"/>
        <end position="48"/>
    </location>
</feature>
<comment type="caution">
    <text evidence="2">The sequence shown here is derived from an EMBL/GenBank/DDBJ whole genome shotgun (WGS) entry which is preliminary data.</text>
</comment>
<feature type="region of interest" description="Disordered" evidence="1">
    <location>
        <begin position="150"/>
        <end position="172"/>
    </location>
</feature>
<protein>
    <submittedName>
        <fullName evidence="2">RNA polymerase III subunit C82</fullName>
    </submittedName>
</protein>
<evidence type="ECO:0000313" key="2">
    <source>
        <dbReference type="EMBL" id="KAL1602601.1"/>
    </source>
</evidence>
<feature type="compositionally biased region" description="Acidic residues" evidence="1">
    <location>
        <begin position="102"/>
        <end position="132"/>
    </location>
</feature>
<reference evidence="2 3" key="1">
    <citation type="submission" date="2024-02" db="EMBL/GenBank/DDBJ databases">
        <title>De novo assembly and annotation of 12 fungi associated with fruit tree decline syndrome in Ontario, Canada.</title>
        <authorList>
            <person name="Sulman M."/>
            <person name="Ellouze W."/>
            <person name="Ilyukhin E."/>
        </authorList>
    </citation>
    <scope>NUCLEOTIDE SEQUENCE [LARGE SCALE GENOMIC DNA]</scope>
    <source>
        <strain evidence="2 3">M42-189</strain>
    </source>
</reference>
<keyword evidence="3" id="KW-1185">Reference proteome</keyword>
<sequence length="377" mass="42592">MAPVNETRRSARLATKTETHINPKTHARTPIQKKRNSPRNLTQKKKSKSLSVDLEQIEEQIVARKKQLVGGRKLLQRPHVIPNIKKNQRPPPKIKEGFTSEVSDDDMETDSEGSDSEDEFSMEDDSAESEDEYHEHANLSHDHIEYVNSHDLQNTPGHRYSMESYDSRLEPGNEQYEKDDFLIDDDESVVMEESEASDEEADSDVDDLVINMERDPVPVGYQTTGGRVRMNSLFSDTDKSRRSSSAKSSSTSRADRRSSQNSYSRRRSSSLFVSDLVGDPSIPHQLAPWLQTGKDAVEAPLIAQASEEVVEEIVDALALFSRRVNRDRPSVRLRLAAAVLEDEEIRYLLEDAIRTGLGRKLSLADGSKRWSFGPKGR</sequence>
<evidence type="ECO:0000256" key="1">
    <source>
        <dbReference type="SAM" id="MobiDB-lite"/>
    </source>
</evidence>
<feature type="region of interest" description="Disordered" evidence="1">
    <location>
        <begin position="1"/>
        <end position="52"/>
    </location>
</feature>
<proteinExistence type="predicted"/>
<feature type="region of interest" description="Disordered" evidence="1">
    <location>
        <begin position="217"/>
        <end position="266"/>
    </location>
</feature>
<feature type="region of interest" description="Disordered" evidence="1">
    <location>
        <begin position="79"/>
        <end position="135"/>
    </location>
</feature>
<name>A0ABR3RDT5_9PLEO</name>
<evidence type="ECO:0000313" key="3">
    <source>
        <dbReference type="Proteomes" id="UP001521785"/>
    </source>
</evidence>
<gene>
    <name evidence="2" type="primary">RPC82_2</name>
    <name evidence="2" type="ORF">SLS60_006017</name>
</gene>
<dbReference type="EMBL" id="JAKJXO020000007">
    <property type="protein sequence ID" value="KAL1602601.1"/>
    <property type="molecule type" value="Genomic_DNA"/>
</dbReference>
<accession>A0ABR3RDT5</accession>
<organism evidence="2 3">
    <name type="scientific">Paraconiothyrium brasiliense</name>
    <dbReference type="NCBI Taxonomy" id="300254"/>
    <lineage>
        <taxon>Eukaryota</taxon>
        <taxon>Fungi</taxon>
        <taxon>Dikarya</taxon>
        <taxon>Ascomycota</taxon>
        <taxon>Pezizomycotina</taxon>
        <taxon>Dothideomycetes</taxon>
        <taxon>Pleosporomycetidae</taxon>
        <taxon>Pleosporales</taxon>
        <taxon>Massarineae</taxon>
        <taxon>Didymosphaeriaceae</taxon>
        <taxon>Paraconiothyrium</taxon>
    </lineage>
</organism>